<proteinExistence type="predicted"/>
<accession>A0A6P3Y475</accession>
<evidence type="ECO:0000313" key="2">
    <source>
        <dbReference type="Proteomes" id="UP000515204"/>
    </source>
</evidence>
<feature type="region of interest" description="Disordered" evidence="1">
    <location>
        <begin position="223"/>
        <end position="255"/>
    </location>
</feature>
<dbReference type="KEGG" id="dqu:106750103"/>
<gene>
    <name evidence="3" type="primary">LOC106750103</name>
</gene>
<evidence type="ECO:0000313" key="3">
    <source>
        <dbReference type="RefSeq" id="XP_014485681.1"/>
    </source>
</evidence>
<protein>
    <submittedName>
        <fullName evidence="3">Uncharacterized protein LOC106750103 isoform X1</fullName>
    </submittedName>
</protein>
<dbReference type="AlphaFoldDB" id="A0A6P3Y475"/>
<feature type="compositionally biased region" description="Polar residues" evidence="1">
    <location>
        <begin position="223"/>
        <end position="250"/>
    </location>
</feature>
<name>A0A6P3Y475_DINQU</name>
<keyword evidence="2" id="KW-1185">Reference proteome</keyword>
<sequence length="355" mass="40177">MCTIDPVLFKISRFFISIERSIDCLSTANEGSFIHRRVWRRKRLRKMGTSRQEDRSLSGGISLPQWMKGKMDKFDFDDTTFQSPPTYDDSFFYLRYQKSQSSNSSQQELKRISEVLSENNITDSTNQKVNSKTISDLSEPKHIDFSKHPLPCHPFIPATNSAVGDIQSEKKYLTTGNIKLKSQGTDDGFHGEPALCGKSIVHVANQMMSGKFAKLFTSDSRQQQTESSLKNVSKSLPASPLATPTGTPDSSPKARRKIHANRYFSGAFVPDKEKYQGSWILASMLGQSREIVTAKIEEEDEFFVEPNKPLHRKKSISSQNLTYIGKEEKSADKTPVYVNMPSELREMNCWSPTSM</sequence>
<evidence type="ECO:0000256" key="1">
    <source>
        <dbReference type="SAM" id="MobiDB-lite"/>
    </source>
</evidence>
<dbReference type="OrthoDB" id="8192147at2759"/>
<organism evidence="2 3">
    <name type="scientific">Dinoponera quadriceps</name>
    <name type="common">South American ant</name>
    <dbReference type="NCBI Taxonomy" id="609295"/>
    <lineage>
        <taxon>Eukaryota</taxon>
        <taxon>Metazoa</taxon>
        <taxon>Ecdysozoa</taxon>
        <taxon>Arthropoda</taxon>
        <taxon>Hexapoda</taxon>
        <taxon>Insecta</taxon>
        <taxon>Pterygota</taxon>
        <taxon>Neoptera</taxon>
        <taxon>Endopterygota</taxon>
        <taxon>Hymenoptera</taxon>
        <taxon>Apocrita</taxon>
        <taxon>Aculeata</taxon>
        <taxon>Formicoidea</taxon>
        <taxon>Formicidae</taxon>
        <taxon>Ponerinae</taxon>
        <taxon>Ponerini</taxon>
        <taxon>Dinoponera</taxon>
    </lineage>
</organism>
<reference evidence="3" key="1">
    <citation type="submission" date="2025-08" db="UniProtKB">
        <authorList>
            <consortium name="RefSeq"/>
        </authorList>
    </citation>
    <scope>IDENTIFICATION</scope>
</reference>
<dbReference type="Proteomes" id="UP000515204">
    <property type="component" value="Unplaced"/>
</dbReference>
<dbReference type="RefSeq" id="XP_014485681.1">
    <property type="nucleotide sequence ID" value="XM_014630195.1"/>
</dbReference>
<dbReference type="GeneID" id="106750103"/>